<gene>
    <name evidence="2" type="ORF">G7Y89_g14687</name>
</gene>
<feature type="region of interest" description="Disordered" evidence="1">
    <location>
        <begin position="48"/>
        <end position="143"/>
    </location>
</feature>
<feature type="compositionally biased region" description="Polar residues" evidence="1">
    <location>
        <begin position="48"/>
        <end position="79"/>
    </location>
</feature>
<dbReference type="EMBL" id="JAAMPI010002009">
    <property type="protein sequence ID" value="KAF4620136.1"/>
    <property type="molecule type" value="Genomic_DNA"/>
</dbReference>
<feature type="compositionally biased region" description="Basic and acidic residues" evidence="1">
    <location>
        <begin position="126"/>
        <end position="136"/>
    </location>
</feature>
<name>A0A8H4R0R3_9HELO</name>
<dbReference type="OrthoDB" id="5226533at2759"/>
<dbReference type="AlphaFoldDB" id="A0A8H4R0R3"/>
<evidence type="ECO:0000313" key="2">
    <source>
        <dbReference type="EMBL" id="KAF4620136.1"/>
    </source>
</evidence>
<proteinExistence type="predicted"/>
<evidence type="ECO:0000313" key="3">
    <source>
        <dbReference type="Proteomes" id="UP000566819"/>
    </source>
</evidence>
<protein>
    <submittedName>
        <fullName evidence="2">Uncharacterized protein</fullName>
    </submittedName>
</protein>
<organism evidence="2 3">
    <name type="scientific">Cudoniella acicularis</name>
    <dbReference type="NCBI Taxonomy" id="354080"/>
    <lineage>
        <taxon>Eukaryota</taxon>
        <taxon>Fungi</taxon>
        <taxon>Dikarya</taxon>
        <taxon>Ascomycota</taxon>
        <taxon>Pezizomycotina</taxon>
        <taxon>Leotiomycetes</taxon>
        <taxon>Helotiales</taxon>
        <taxon>Tricladiaceae</taxon>
        <taxon>Cudoniella</taxon>
    </lineage>
</organism>
<keyword evidence="3" id="KW-1185">Reference proteome</keyword>
<evidence type="ECO:0000256" key="1">
    <source>
        <dbReference type="SAM" id="MobiDB-lite"/>
    </source>
</evidence>
<sequence>MASSSASSPTSSAELLALASSGQENFMPAAEEAQQDLPHKFLSLAPTVSASYPSSPKPRSSIATPLSPSAQTPDNNQVEPTAAIPEPKVLDSDLSKSRRSSSMSSEGSNAGLNQRRRFLRLGPVHYGEDRDGKGDWSEEVIVE</sequence>
<dbReference type="Proteomes" id="UP000566819">
    <property type="component" value="Unassembled WGS sequence"/>
</dbReference>
<accession>A0A8H4R0R3</accession>
<reference evidence="2 3" key="1">
    <citation type="submission" date="2020-03" db="EMBL/GenBank/DDBJ databases">
        <title>Draft Genome Sequence of Cudoniella acicularis.</title>
        <authorList>
            <person name="Buettner E."/>
            <person name="Kellner H."/>
        </authorList>
    </citation>
    <scope>NUCLEOTIDE SEQUENCE [LARGE SCALE GENOMIC DNA]</scope>
    <source>
        <strain evidence="2 3">DSM 108380</strain>
    </source>
</reference>
<comment type="caution">
    <text evidence="2">The sequence shown here is derived from an EMBL/GenBank/DDBJ whole genome shotgun (WGS) entry which is preliminary data.</text>
</comment>